<protein>
    <submittedName>
        <fullName evidence="1">Uncharacterized protein</fullName>
    </submittedName>
</protein>
<dbReference type="AlphaFoldDB" id="A0A6U2Q358"/>
<reference evidence="1" key="1">
    <citation type="submission" date="2021-01" db="EMBL/GenBank/DDBJ databases">
        <authorList>
            <person name="Corre E."/>
            <person name="Pelletier E."/>
            <person name="Niang G."/>
            <person name="Scheremetjew M."/>
            <person name="Finn R."/>
            <person name="Kale V."/>
            <person name="Holt S."/>
            <person name="Cochrane G."/>
            <person name="Meng A."/>
            <person name="Brown T."/>
            <person name="Cohen L."/>
        </authorList>
    </citation>
    <scope>NUCLEOTIDE SEQUENCE</scope>
    <source>
        <strain evidence="1">B650</strain>
    </source>
</reference>
<gene>
    <name evidence="1" type="ORF">LDAN0321_LOCUS13470</name>
    <name evidence="2" type="ORF">LDAN0321_LOCUS13471</name>
</gene>
<dbReference type="EMBL" id="HBGY01021401">
    <property type="protein sequence ID" value="CAD9591227.1"/>
    <property type="molecule type" value="Transcribed_RNA"/>
</dbReference>
<name>A0A6U2Q358_9STRA</name>
<organism evidence="1">
    <name type="scientific">Leptocylindrus danicus</name>
    <dbReference type="NCBI Taxonomy" id="163516"/>
    <lineage>
        <taxon>Eukaryota</taxon>
        <taxon>Sar</taxon>
        <taxon>Stramenopiles</taxon>
        <taxon>Ochrophyta</taxon>
        <taxon>Bacillariophyta</taxon>
        <taxon>Coscinodiscophyceae</taxon>
        <taxon>Chaetocerotophycidae</taxon>
        <taxon>Leptocylindrales</taxon>
        <taxon>Leptocylindraceae</taxon>
        <taxon>Leptocylindrus</taxon>
    </lineage>
</organism>
<evidence type="ECO:0000313" key="2">
    <source>
        <dbReference type="EMBL" id="CAD9591227.1"/>
    </source>
</evidence>
<evidence type="ECO:0000313" key="1">
    <source>
        <dbReference type="EMBL" id="CAD9591224.1"/>
    </source>
</evidence>
<sequence>MPIPTSQEVTIEHDRPAAIEIFLAALDMQDVMERSSICAQSRFMFTTSVTMYQHGIIRLDQFVLIALHVFEGHPDLLDEFSLRFLAARPVPDENGYVAIF</sequence>
<accession>A0A6U2Q358</accession>
<dbReference type="EMBL" id="HBGY01021400">
    <property type="protein sequence ID" value="CAD9591224.1"/>
    <property type="molecule type" value="Transcribed_RNA"/>
</dbReference>
<proteinExistence type="predicted"/>